<dbReference type="EMBL" id="WOWC01000001">
    <property type="protein sequence ID" value="NLV02908.1"/>
    <property type="molecule type" value="Genomic_DNA"/>
</dbReference>
<name>A0A847TV36_HALVO</name>
<sequence length="380" mass="41678">MSERTNIGRRKALQLTGTALITSTIGVTTVAGKSDPEGIRLRSKTPKPLSPKQIRAARRSFVSKYPQFVNDSGAITFKEIQGDDDIYAYNLIPKATGGVQEQLYRIDTPDEAAVRKSDALTKTVDLSASQIRDLHEKADHAFDQQLIKGRSTEPANTGDVSIQSEQPDWSTWNNAGDIYDSHEYPPRGVVIEDYNFKSDPDGGNAMAVQTGVDMEAGQNRFNNGDDNYGPWFNREAWIKHLWQSPMVGEDDMRDRFPRGPFDKGSSSFTVSLGVDGSGNGSVGVSYGYSNPIDTVTDESSQSDNIGRFRMTLGRTSKAYDTNAYFNPGSLALVDGSQCTYTAEAIEIPLDVTWERARPGGTYPETKSLDSSFTTVCDSPT</sequence>
<proteinExistence type="predicted"/>
<dbReference type="AlphaFoldDB" id="A0A847TV36"/>
<evidence type="ECO:0000256" key="1">
    <source>
        <dbReference type="SAM" id="MobiDB-lite"/>
    </source>
</evidence>
<organism evidence="2 3">
    <name type="scientific">Haloferax volcanii</name>
    <name type="common">Halobacterium volcanii</name>
    <dbReference type="NCBI Taxonomy" id="2246"/>
    <lineage>
        <taxon>Archaea</taxon>
        <taxon>Methanobacteriati</taxon>
        <taxon>Methanobacteriota</taxon>
        <taxon>Stenosarchaea group</taxon>
        <taxon>Halobacteria</taxon>
        <taxon>Halobacteriales</taxon>
        <taxon>Haloferacaceae</taxon>
        <taxon>Haloferax</taxon>
    </lineage>
</organism>
<reference evidence="2" key="1">
    <citation type="submission" date="2019-12" db="EMBL/GenBank/DDBJ databases">
        <title>Haloferax alexandrinus strain pws11.</title>
        <authorList>
            <person name="Verma D.K."/>
            <person name="Gopal K."/>
            <person name="Prasad E.S."/>
        </authorList>
    </citation>
    <scope>NUCLEOTIDE SEQUENCE</scope>
    <source>
        <strain evidence="2">Pws11</strain>
    </source>
</reference>
<protein>
    <submittedName>
        <fullName evidence="2">Uncharacterized protein</fullName>
    </submittedName>
</protein>
<feature type="compositionally biased region" description="Polar residues" evidence="1">
    <location>
        <begin position="153"/>
        <end position="169"/>
    </location>
</feature>
<feature type="region of interest" description="Disordered" evidence="1">
    <location>
        <begin position="150"/>
        <end position="169"/>
    </location>
</feature>
<dbReference type="Proteomes" id="UP000619835">
    <property type="component" value="Unassembled WGS sequence"/>
</dbReference>
<evidence type="ECO:0000313" key="3">
    <source>
        <dbReference type="Proteomes" id="UP000619835"/>
    </source>
</evidence>
<comment type="caution">
    <text evidence="2">The sequence shown here is derived from an EMBL/GenBank/DDBJ whole genome shotgun (WGS) entry which is preliminary data.</text>
</comment>
<gene>
    <name evidence="2" type="ORF">GOC85_09950</name>
</gene>
<accession>A0A847TV36</accession>
<evidence type="ECO:0000313" key="2">
    <source>
        <dbReference type="EMBL" id="NLV02908.1"/>
    </source>
</evidence>
<dbReference type="RefSeq" id="WP_008612459.1">
    <property type="nucleotide sequence ID" value="NZ_WOWC01000001.1"/>
</dbReference>